<dbReference type="PANTHER" id="PTHR33064">
    <property type="entry name" value="POL PROTEIN"/>
    <property type="match status" value="1"/>
</dbReference>
<organism evidence="10 11">
    <name type="scientific">Ficus carica</name>
    <name type="common">Common fig</name>
    <dbReference type="NCBI Taxonomy" id="3494"/>
    <lineage>
        <taxon>Eukaryota</taxon>
        <taxon>Viridiplantae</taxon>
        <taxon>Streptophyta</taxon>
        <taxon>Embryophyta</taxon>
        <taxon>Tracheophyta</taxon>
        <taxon>Spermatophyta</taxon>
        <taxon>Magnoliopsida</taxon>
        <taxon>eudicotyledons</taxon>
        <taxon>Gunneridae</taxon>
        <taxon>Pentapetalae</taxon>
        <taxon>rosids</taxon>
        <taxon>fabids</taxon>
        <taxon>Rosales</taxon>
        <taxon>Moraceae</taxon>
        <taxon>Ficeae</taxon>
        <taxon>Ficus</taxon>
    </lineage>
</organism>
<dbReference type="InterPro" id="IPR043502">
    <property type="entry name" value="DNA/RNA_pol_sf"/>
</dbReference>
<keyword evidence="7" id="KW-0378">Hydrolase</keyword>
<dbReference type="GO" id="GO:0004190">
    <property type="term" value="F:aspartic-type endopeptidase activity"/>
    <property type="evidence" value="ECO:0007669"/>
    <property type="project" value="UniProtKB-KW"/>
</dbReference>
<keyword evidence="5" id="KW-0064">Aspartyl protease</keyword>
<keyword evidence="8" id="KW-0695">RNA-directed DNA polymerase</keyword>
<accession>A0AA88JEP9</accession>
<dbReference type="GO" id="GO:0003964">
    <property type="term" value="F:RNA-directed DNA polymerase activity"/>
    <property type="evidence" value="ECO:0007669"/>
    <property type="project" value="UniProtKB-KW"/>
</dbReference>
<evidence type="ECO:0000256" key="6">
    <source>
        <dbReference type="ARBA" id="ARBA00022759"/>
    </source>
</evidence>
<evidence type="ECO:0000256" key="2">
    <source>
        <dbReference type="ARBA" id="ARBA00022679"/>
    </source>
</evidence>
<reference evidence="10" key="1">
    <citation type="submission" date="2023-07" db="EMBL/GenBank/DDBJ databases">
        <title>draft genome sequence of fig (Ficus carica).</title>
        <authorList>
            <person name="Takahashi T."/>
            <person name="Nishimura K."/>
        </authorList>
    </citation>
    <scope>NUCLEOTIDE SEQUENCE</scope>
</reference>
<evidence type="ECO:0000313" key="11">
    <source>
        <dbReference type="Proteomes" id="UP001187192"/>
    </source>
</evidence>
<keyword evidence="1" id="KW-0645">Protease</keyword>
<keyword evidence="11" id="KW-1185">Reference proteome</keyword>
<keyword evidence="3" id="KW-0548">Nucleotidyltransferase</keyword>
<evidence type="ECO:0000313" key="10">
    <source>
        <dbReference type="EMBL" id="GMN71105.1"/>
    </source>
</evidence>
<gene>
    <name evidence="10" type="ORF">TIFTF001_053348</name>
</gene>
<dbReference type="CDD" id="cd09274">
    <property type="entry name" value="RNase_HI_RT_Ty3"/>
    <property type="match status" value="1"/>
</dbReference>
<protein>
    <recommendedName>
        <fullName evidence="9">Reverse transcriptase RNase H-like domain-containing protein</fullName>
    </recommendedName>
</protein>
<comment type="caution">
    <text evidence="10">The sequence shown here is derived from an EMBL/GenBank/DDBJ whole genome shotgun (WGS) entry which is preliminary data.</text>
</comment>
<evidence type="ECO:0000256" key="1">
    <source>
        <dbReference type="ARBA" id="ARBA00022670"/>
    </source>
</evidence>
<evidence type="ECO:0000256" key="8">
    <source>
        <dbReference type="ARBA" id="ARBA00022918"/>
    </source>
</evidence>
<keyword evidence="2" id="KW-0808">Transferase</keyword>
<dbReference type="InterPro" id="IPR041373">
    <property type="entry name" value="RT_RNaseH"/>
</dbReference>
<dbReference type="AlphaFoldDB" id="A0AA88JEP9"/>
<dbReference type="InterPro" id="IPR051320">
    <property type="entry name" value="Viral_Replic_Matur_Polypro"/>
</dbReference>
<evidence type="ECO:0000259" key="9">
    <source>
        <dbReference type="Pfam" id="PF17917"/>
    </source>
</evidence>
<dbReference type="Pfam" id="PF17917">
    <property type="entry name" value="RT_RNaseH"/>
    <property type="match status" value="1"/>
</dbReference>
<evidence type="ECO:0000256" key="5">
    <source>
        <dbReference type="ARBA" id="ARBA00022750"/>
    </source>
</evidence>
<dbReference type="GO" id="GO:0004519">
    <property type="term" value="F:endonuclease activity"/>
    <property type="evidence" value="ECO:0007669"/>
    <property type="project" value="UniProtKB-KW"/>
</dbReference>
<dbReference type="SUPFAM" id="SSF56672">
    <property type="entry name" value="DNA/RNA polymerases"/>
    <property type="match status" value="1"/>
</dbReference>
<feature type="domain" description="Reverse transcriptase RNase H-like" evidence="9">
    <location>
        <begin position="15"/>
        <end position="117"/>
    </location>
</feature>
<name>A0AA88JEP9_FICCA</name>
<dbReference type="GO" id="GO:0006508">
    <property type="term" value="P:proteolysis"/>
    <property type="evidence" value="ECO:0007669"/>
    <property type="project" value="UniProtKB-KW"/>
</dbReference>
<sequence length="175" mass="19812">MQDLPPLKIPATGKRILQTDASHKYWGAVLYEQDEQGKRQICGYKSGSFKNSQLHHHLTFKELLTIKQGILKFEFHLIGHHFLVETDFAASKGMLRFKPNKAVNVQLLRLAAWFSQYSFDISHIKGKDNIIPDFLSRPAINIITTKHHTIPLIFTITKSPDSMASSSSSNLVAIL</sequence>
<dbReference type="Proteomes" id="UP001187192">
    <property type="component" value="Unassembled WGS sequence"/>
</dbReference>
<proteinExistence type="predicted"/>
<evidence type="ECO:0000256" key="7">
    <source>
        <dbReference type="ARBA" id="ARBA00022801"/>
    </source>
</evidence>
<keyword evidence="4" id="KW-0540">Nuclease</keyword>
<keyword evidence="6" id="KW-0255">Endonuclease</keyword>
<dbReference type="PANTHER" id="PTHR33064:SF37">
    <property type="entry name" value="RIBONUCLEASE H"/>
    <property type="match status" value="1"/>
</dbReference>
<evidence type="ECO:0000256" key="4">
    <source>
        <dbReference type="ARBA" id="ARBA00022722"/>
    </source>
</evidence>
<dbReference type="EMBL" id="BTGU01012549">
    <property type="protein sequence ID" value="GMN71105.1"/>
    <property type="molecule type" value="Genomic_DNA"/>
</dbReference>
<evidence type="ECO:0000256" key="3">
    <source>
        <dbReference type="ARBA" id="ARBA00022695"/>
    </source>
</evidence>